<dbReference type="Proteomes" id="UP000800040">
    <property type="component" value="Unassembled WGS sequence"/>
</dbReference>
<dbReference type="EMBL" id="ML975483">
    <property type="protein sequence ID" value="KAF1828914.1"/>
    <property type="molecule type" value="Genomic_DNA"/>
</dbReference>
<dbReference type="AlphaFoldDB" id="A0A6A5K352"/>
<reference evidence="1" key="1">
    <citation type="submission" date="2020-01" db="EMBL/GenBank/DDBJ databases">
        <authorList>
            <consortium name="DOE Joint Genome Institute"/>
            <person name="Haridas S."/>
            <person name="Albert R."/>
            <person name="Binder M."/>
            <person name="Bloem J."/>
            <person name="Labutti K."/>
            <person name="Salamov A."/>
            <person name="Andreopoulos B."/>
            <person name="Baker S.E."/>
            <person name="Barry K."/>
            <person name="Bills G."/>
            <person name="Bluhm B.H."/>
            <person name="Cannon C."/>
            <person name="Castanera R."/>
            <person name="Culley D.E."/>
            <person name="Daum C."/>
            <person name="Ezra D."/>
            <person name="Gonzalez J.B."/>
            <person name="Henrissat B."/>
            <person name="Kuo A."/>
            <person name="Liang C."/>
            <person name="Lipzen A."/>
            <person name="Lutzoni F."/>
            <person name="Magnuson J."/>
            <person name="Mondo S."/>
            <person name="Nolan M."/>
            <person name="Ohm R."/>
            <person name="Pangilinan J."/>
            <person name="Park H.-J."/>
            <person name="Ramirez L."/>
            <person name="Alfaro M."/>
            <person name="Sun H."/>
            <person name="Tritt A."/>
            <person name="Yoshinaga Y."/>
            <person name="Zwiers L.-H."/>
            <person name="Turgeon B.G."/>
            <person name="Goodwin S.B."/>
            <person name="Spatafora J.W."/>
            <person name="Crous P.W."/>
            <person name="Grigoriev I.V."/>
        </authorList>
    </citation>
    <scope>NUCLEOTIDE SEQUENCE</scope>
    <source>
        <strain evidence="1">P77</strain>
    </source>
</reference>
<sequence>MFAKGLHWILQSHLHWQHLAHYLDDFIHMVPAPHQPTALAQINDGYNAITEHLGLLRNDTKDDSGYVVEILGIEIDSLAIAARLSPKKIAKATCLVTDALTLSKLTQLQAQKLTGFLSFCTAVVLLGRTFLRRL</sequence>
<proteinExistence type="predicted"/>
<dbReference type="PANTHER" id="PTHR33050:SF7">
    <property type="entry name" value="RIBONUCLEASE H"/>
    <property type="match status" value="1"/>
</dbReference>
<dbReference type="PANTHER" id="PTHR33050">
    <property type="entry name" value="REVERSE TRANSCRIPTASE DOMAIN-CONTAINING PROTEIN"/>
    <property type="match status" value="1"/>
</dbReference>
<accession>A0A6A5K352</accession>
<protein>
    <recommendedName>
        <fullName evidence="3">Reverse transcriptase domain-containing protein</fullName>
    </recommendedName>
</protein>
<keyword evidence="2" id="KW-1185">Reference proteome</keyword>
<evidence type="ECO:0000313" key="2">
    <source>
        <dbReference type="Proteomes" id="UP000800040"/>
    </source>
</evidence>
<name>A0A6A5K352_9PLEO</name>
<dbReference type="InterPro" id="IPR052055">
    <property type="entry name" value="Hepadnavirus_pol/RT"/>
</dbReference>
<evidence type="ECO:0000313" key="1">
    <source>
        <dbReference type="EMBL" id="KAF1828914.1"/>
    </source>
</evidence>
<dbReference type="OrthoDB" id="4297048at2759"/>
<organism evidence="1 2">
    <name type="scientific">Decorospora gaudefroyi</name>
    <dbReference type="NCBI Taxonomy" id="184978"/>
    <lineage>
        <taxon>Eukaryota</taxon>
        <taxon>Fungi</taxon>
        <taxon>Dikarya</taxon>
        <taxon>Ascomycota</taxon>
        <taxon>Pezizomycotina</taxon>
        <taxon>Dothideomycetes</taxon>
        <taxon>Pleosporomycetidae</taxon>
        <taxon>Pleosporales</taxon>
        <taxon>Pleosporineae</taxon>
        <taxon>Pleosporaceae</taxon>
        <taxon>Decorospora</taxon>
    </lineage>
</organism>
<gene>
    <name evidence="1" type="ORF">BDW02DRAFT_198288</name>
</gene>
<evidence type="ECO:0008006" key="3">
    <source>
        <dbReference type="Google" id="ProtNLM"/>
    </source>
</evidence>